<proteinExistence type="inferred from homology"/>
<keyword evidence="8" id="KW-0378">Hydrolase</keyword>
<name>X0UQU5_9ZZZZ</name>
<feature type="transmembrane region" description="Helical" evidence="13">
    <location>
        <begin position="60"/>
        <end position="85"/>
    </location>
</feature>
<feature type="transmembrane region" description="Helical" evidence="13">
    <location>
        <begin position="105"/>
        <end position="124"/>
    </location>
</feature>
<dbReference type="PANTHER" id="PTHR35864:SF1">
    <property type="entry name" value="ZINC METALLOPROTEASE YWHC-RELATED"/>
    <property type="match status" value="1"/>
</dbReference>
<evidence type="ECO:0000256" key="3">
    <source>
        <dbReference type="ARBA" id="ARBA00007931"/>
    </source>
</evidence>
<evidence type="ECO:0000256" key="13">
    <source>
        <dbReference type="SAM" id="Phobius"/>
    </source>
</evidence>
<keyword evidence="10 13" id="KW-1133">Transmembrane helix</keyword>
<evidence type="ECO:0000313" key="15">
    <source>
        <dbReference type="EMBL" id="GAG08209.1"/>
    </source>
</evidence>
<comment type="caution">
    <text evidence="15">The sequence shown here is derived from an EMBL/GenBank/DDBJ whole genome shotgun (WGS) entry which is preliminary data.</text>
</comment>
<feature type="domain" description="Peptidase M50" evidence="14">
    <location>
        <begin position="99"/>
        <end position="136"/>
    </location>
</feature>
<dbReference type="GO" id="GO:0046872">
    <property type="term" value="F:metal ion binding"/>
    <property type="evidence" value="ECO:0007669"/>
    <property type="project" value="UniProtKB-KW"/>
</dbReference>
<dbReference type="InterPro" id="IPR008915">
    <property type="entry name" value="Peptidase_M50"/>
</dbReference>
<reference evidence="15" key="1">
    <citation type="journal article" date="2014" name="Front. Microbiol.">
        <title>High frequency of phylogenetically diverse reductive dehalogenase-homologous genes in deep subseafloor sedimentary metagenomes.</title>
        <authorList>
            <person name="Kawai M."/>
            <person name="Futagami T."/>
            <person name="Toyoda A."/>
            <person name="Takaki Y."/>
            <person name="Nishi S."/>
            <person name="Hori S."/>
            <person name="Arai W."/>
            <person name="Tsubouchi T."/>
            <person name="Morono Y."/>
            <person name="Uchiyama I."/>
            <person name="Ito T."/>
            <person name="Fujiyama A."/>
            <person name="Inagaki F."/>
            <person name="Takami H."/>
        </authorList>
    </citation>
    <scope>NUCLEOTIDE SEQUENCE</scope>
    <source>
        <strain evidence="15">Expedition CK06-06</strain>
    </source>
</reference>
<evidence type="ECO:0000256" key="8">
    <source>
        <dbReference type="ARBA" id="ARBA00022801"/>
    </source>
</evidence>
<feature type="non-terminal residue" evidence="15">
    <location>
        <position position="1"/>
    </location>
</feature>
<evidence type="ECO:0000256" key="11">
    <source>
        <dbReference type="ARBA" id="ARBA00023049"/>
    </source>
</evidence>
<feature type="transmembrane region" description="Helical" evidence="13">
    <location>
        <begin position="18"/>
        <end position="39"/>
    </location>
</feature>
<evidence type="ECO:0000256" key="9">
    <source>
        <dbReference type="ARBA" id="ARBA00022833"/>
    </source>
</evidence>
<keyword evidence="7" id="KW-0479">Metal-binding</keyword>
<accession>X0UQU5</accession>
<keyword evidence="9" id="KW-0862">Zinc</keyword>
<keyword evidence="12 13" id="KW-0472">Membrane</keyword>
<evidence type="ECO:0000256" key="2">
    <source>
        <dbReference type="ARBA" id="ARBA00004651"/>
    </source>
</evidence>
<evidence type="ECO:0000256" key="6">
    <source>
        <dbReference type="ARBA" id="ARBA00022692"/>
    </source>
</evidence>
<keyword evidence="5" id="KW-0645">Protease</keyword>
<evidence type="ECO:0000259" key="14">
    <source>
        <dbReference type="Pfam" id="PF02163"/>
    </source>
</evidence>
<dbReference type="InterPro" id="IPR052348">
    <property type="entry name" value="Metallopeptidase_M50B"/>
</dbReference>
<organism evidence="15">
    <name type="scientific">marine sediment metagenome</name>
    <dbReference type="NCBI Taxonomy" id="412755"/>
    <lineage>
        <taxon>unclassified sequences</taxon>
        <taxon>metagenomes</taxon>
        <taxon>ecological metagenomes</taxon>
    </lineage>
</organism>
<dbReference type="CDD" id="cd06158">
    <property type="entry name" value="S2P-M50_like_1"/>
    <property type="match status" value="1"/>
</dbReference>
<keyword evidence="11" id="KW-0482">Metalloprotease</keyword>
<dbReference type="GO" id="GO:0008237">
    <property type="term" value="F:metallopeptidase activity"/>
    <property type="evidence" value="ECO:0007669"/>
    <property type="project" value="UniProtKB-KW"/>
</dbReference>
<evidence type="ECO:0000256" key="4">
    <source>
        <dbReference type="ARBA" id="ARBA00022475"/>
    </source>
</evidence>
<dbReference type="GO" id="GO:0006508">
    <property type="term" value="P:proteolysis"/>
    <property type="evidence" value="ECO:0007669"/>
    <property type="project" value="UniProtKB-KW"/>
</dbReference>
<feature type="transmembrane region" description="Helical" evidence="13">
    <location>
        <begin position="145"/>
        <end position="167"/>
    </location>
</feature>
<evidence type="ECO:0000256" key="7">
    <source>
        <dbReference type="ARBA" id="ARBA00022723"/>
    </source>
</evidence>
<gene>
    <name evidence="15" type="ORF">S01H1_42620</name>
</gene>
<dbReference type="Pfam" id="PF02163">
    <property type="entry name" value="Peptidase_M50"/>
    <property type="match status" value="1"/>
</dbReference>
<comment type="subcellular location">
    <subcellularLocation>
        <location evidence="2">Cell membrane</location>
        <topology evidence="2">Multi-pass membrane protein</topology>
    </subcellularLocation>
</comment>
<dbReference type="AlphaFoldDB" id="X0UQU5"/>
<dbReference type="PANTHER" id="PTHR35864">
    <property type="entry name" value="ZINC METALLOPROTEASE MJ0611-RELATED"/>
    <property type="match status" value="1"/>
</dbReference>
<keyword evidence="4" id="KW-1003">Cell membrane</keyword>
<evidence type="ECO:0000256" key="10">
    <source>
        <dbReference type="ARBA" id="ARBA00022989"/>
    </source>
</evidence>
<dbReference type="GO" id="GO:0005886">
    <property type="term" value="C:plasma membrane"/>
    <property type="evidence" value="ECO:0007669"/>
    <property type="project" value="UniProtKB-SubCell"/>
</dbReference>
<dbReference type="EMBL" id="BARS01027111">
    <property type="protein sequence ID" value="GAG08209.1"/>
    <property type="molecule type" value="Genomic_DNA"/>
</dbReference>
<comment type="cofactor">
    <cofactor evidence="1">
        <name>Zn(2+)</name>
        <dbReference type="ChEBI" id="CHEBI:29105"/>
    </cofactor>
</comment>
<dbReference type="InterPro" id="IPR044537">
    <property type="entry name" value="Rip2-like"/>
</dbReference>
<comment type="similarity">
    <text evidence="3">Belongs to the peptidase M50B family.</text>
</comment>
<protein>
    <recommendedName>
        <fullName evidence="14">Peptidase M50 domain-containing protein</fullName>
    </recommendedName>
</protein>
<sequence length="187" mass="21006">TAKNLGRLTLNPLPHIDMMGTVILPLVMLFLGGPVFGWAKPVPFNPHNFHRHIDIKKGTMWVALAGPGSNLLLAFVFSFVLVLVYKFVPSSLAFVYVPLSSLAQAVIYLNLFLAFLNLIPIPPLDGSKVVMRFLSAKYYNLYLGLERYGMIILIILLVSGGLSYLVLGPVDFFYKVFLWLPRFLFNE</sequence>
<evidence type="ECO:0000256" key="12">
    <source>
        <dbReference type="ARBA" id="ARBA00023136"/>
    </source>
</evidence>
<evidence type="ECO:0000256" key="5">
    <source>
        <dbReference type="ARBA" id="ARBA00022670"/>
    </source>
</evidence>
<keyword evidence="6 13" id="KW-0812">Transmembrane</keyword>
<evidence type="ECO:0000256" key="1">
    <source>
        <dbReference type="ARBA" id="ARBA00001947"/>
    </source>
</evidence>